<keyword evidence="2" id="KW-1185">Reference proteome</keyword>
<dbReference type="Proteomes" id="UP000189739">
    <property type="component" value="Unassembled WGS sequence"/>
</dbReference>
<sequence length="152" mass="16581">MNHPIIRTGKFLVLAIVVALSACDNKAKQSAEEKADSTNAAATELPDTTKGKTGTLIGAWHDEAIKSEKGEQIAYELLSSGDKFYIQAITFVGNNLKLNDTPPVTPSASELKKDGDKYRSAERPEEYYLVDKDGDLLIYDGAEMVAKCKKLI</sequence>
<protein>
    <submittedName>
        <fullName evidence="1">Uncharacterized protein</fullName>
    </submittedName>
</protein>
<reference evidence="1 2" key="1">
    <citation type="submission" date="2016-07" db="EMBL/GenBank/DDBJ databases">
        <title>Genomic analysis of zinc-resistant bacterium Mucilaginibacter pedocola TBZ30.</title>
        <authorList>
            <person name="Huang J."/>
            <person name="Tang J."/>
        </authorList>
    </citation>
    <scope>NUCLEOTIDE SEQUENCE [LARGE SCALE GENOMIC DNA]</scope>
    <source>
        <strain evidence="1 2">TBZ30</strain>
    </source>
</reference>
<organism evidence="1 2">
    <name type="scientific">Mucilaginibacter pedocola</name>
    <dbReference type="NCBI Taxonomy" id="1792845"/>
    <lineage>
        <taxon>Bacteria</taxon>
        <taxon>Pseudomonadati</taxon>
        <taxon>Bacteroidota</taxon>
        <taxon>Sphingobacteriia</taxon>
        <taxon>Sphingobacteriales</taxon>
        <taxon>Sphingobacteriaceae</taxon>
        <taxon>Mucilaginibacter</taxon>
    </lineage>
</organism>
<dbReference type="OrthoDB" id="795044at2"/>
<gene>
    <name evidence="1" type="ORF">BC343_18800</name>
</gene>
<dbReference type="PROSITE" id="PS51257">
    <property type="entry name" value="PROKAR_LIPOPROTEIN"/>
    <property type="match status" value="1"/>
</dbReference>
<name>A0A1S9P6C7_9SPHI</name>
<dbReference type="EMBL" id="MBTF01000039">
    <property type="protein sequence ID" value="OOQ56495.1"/>
    <property type="molecule type" value="Genomic_DNA"/>
</dbReference>
<dbReference type="RefSeq" id="WP_078351453.1">
    <property type="nucleotide sequence ID" value="NZ_MBTF01000039.1"/>
</dbReference>
<evidence type="ECO:0000313" key="2">
    <source>
        <dbReference type="Proteomes" id="UP000189739"/>
    </source>
</evidence>
<proteinExistence type="predicted"/>
<evidence type="ECO:0000313" key="1">
    <source>
        <dbReference type="EMBL" id="OOQ56495.1"/>
    </source>
</evidence>
<accession>A0A1S9P6C7</accession>
<comment type="caution">
    <text evidence="1">The sequence shown here is derived from an EMBL/GenBank/DDBJ whole genome shotgun (WGS) entry which is preliminary data.</text>
</comment>
<dbReference type="AlphaFoldDB" id="A0A1S9P6C7"/>